<organism evidence="1 2">
    <name type="scientific">Aspergillus tanneri</name>
    <dbReference type="NCBI Taxonomy" id="1220188"/>
    <lineage>
        <taxon>Eukaryota</taxon>
        <taxon>Fungi</taxon>
        <taxon>Dikarya</taxon>
        <taxon>Ascomycota</taxon>
        <taxon>Pezizomycotina</taxon>
        <taxon>Eurotiomycetes</taxon>
        <taxon>Eurotiomycetidae</taxon>
        <taxon>Eurotiales</taxon>
        <taxon>Aspergillaceae</taxon>
        <taxon>Aspergillus</taxon>
        <taxon>Aspergillus subgen. Circumdati</taxon>
    </lineage>
</organism>
<comment type="caution">
    <text evidence="1">The sequence shown here is derived from an EMBL/GenBank/DDBJ whole genome shotgun (WGS) entry which is preliminary data.</text>
</comment>
<keyword evidence="2" id="KW-1185">Reference proteome</keyword>
<sequence>MRDQSFKGKPYGWEETDYIVAWDRDAGQFILVYAGKGHDQAFPSTGFHDTDTNPLFDRKSLARLVPLEALRKPNDQKLHGSTGLS</sequence>
<name>A0A4S3J735_9EURO</name>
<dbReference type="AlphaFoldDB" id="A0A4S3J735"/>
<reference evidence="1 2" key="1">
    <citation type="submission" date="2019-03" db="EMBL/GenBank/DDBJ databases">
        <title>The genome sequence of a newly discovered highly antifungal drug resistant Aspergillus species, Aspergillus tanneri NIH 1004.</title>
        <authorList>
            <person name="Mounaud S."/>
            <person name="Singh I."/>
            <person name="Joardar V."/>
            <person name="Pakala S."/>
            <person name="Pakala S."/>
            <person name="Venepally P."/>
            <person name="Hoover J."/>
            <person name="Nierman W."/>
            <person name="Chung J."/>
            <person name="Losada L."/>
        </authorList>
    </citation>
    <scope>NUCLEOTIDE SEQUENCE [LARGE SCALE GENOMIC DNA]</scope>
    <source>
        <strain evidence="1 2">NIH1004</strain>
    </source>
</reference>
<accession>A0A4S3J735</accession>
<proteinExistence type="predicted"/>
<dbReference type="EMBL" id="SOSA01000489">
    <property type="protein sequence ID" value="THC90710.1"/>
    <property type="molecule type" value="Genomic_DNA"/>
</dbReference>
<evidence type="ECO:0000313" key="1">
    <source>
        <dbReference type="EMBL" id="THC90710.1"/>
    </source>
</evidence>
<protein>
    <submittedName>
        <fullName evidence="1">Uncharacterized protein</fullName>
    </submittedName>
</protein>
<gene>
    <name evidence="1" type="ORF">EYZ11_009821</name>
</gene>
<dbReference type="VEuPathDB" id="FungiDB:EYZ11_009821"/>
<evidence type="ECO:0000313" key="2">
    <source>
        <dbReference type="Proteomes" id="UP000308092"/>
    </source>
</evidence>
<dbReference type="Proteomes" id="UP000308092">
    <property type="component" value="Unassembled WGS sequence"/>
</dbReference>